<feature type="transmembrane region" description="Helical" evidence="1">
    <location>
        <begin position="21"/>
        <end position="42"/>
    </location>
</feature>
<evidence type="ECO:0000313" key="2">
    <source>
        <dbReference type="EMBL" id="MFN2975895.1"/>
    </source>
</evidence>
<reference evidence="2 3" key="1">
    <citation type="submission" date="2024-12" db="EMBL/GenBank/DDBJ databases">
        <authorList>
            <person name="Lee Y."/>
        </authorList>
    </citation>
    <scope>NUCLEOTIDE SEQUENCE [LARGE SCALE GENOMIC DNA]</scope>
    <source>
        <strain evidence="2 3">03SUJ4</strain>
    </source>
</reference>
<sequence length="160" mass="17179">MEAVEIRGNKTTNDLLREAGWFLLHTLFAVLNFALVMVAFWAVKPDPLSTEPKLLCTAAAFLVPMIGGFLAGRANRNTVARYVWISALIMFGVTVVHVLDLPTGAGLCDGCGPVDKLWRTFFSIDHGSGLMAGDGLLIGTWIPLSMIGYAVGSRIAIGVE</sequence>
<name>A0ABW9KLS9_9BACT</name>
<keyword evidence="1" id="KW-1133">Transmembrane helix</keyword>
<gene>
    <name evidence="2" type="ORF">ACK2TP_08980</name>
</gene>
<organism evidence="2 3">
    <name type="scientific">Terriglobus aquaticus</name>
    <dbReference type="NCBI Taxonomy" id="940139"/>
    <lineage>
        <taxon>Bacteria</taxon>
        <taxon>Pseudomonadati</taxon>
        <taxon>Acidobacteriota</taxon>
        <taxon>Terriglobia</taxon>
        <taxon>Terriglobales</taxon>
        <taxon>Acidobacteriaceae</taxon>
        <taxon>Terriglobus</taxon>
    </lineage>
</organism>
<protein>
    <submittedName>
        <fullName evidence="2">Uncharacterized protein</fullName>
    </submittedName>
</protein>
<evidence type="ECO:0000313" key="3">
    <source>
        <dbReference type="Proteomes" id="UP001634747"/>
    </source>
</evidence>
<keyword evidence="3" id="KW-1185">Reference proteome</keyword>
<dbReference type="EMBL" id="JBJYXY010000001">
    <property type="protein sequence ID" value="MFN2975895.1"/>
    <property type="molecule type" value="Genomic_DNA"/>
</dbReference>
<feature type="transmembrane region" description="Helical" evidence="1">
    <location>
        <begin position="79"/>
        <end position="99"/>
    </location>
</feature>
<proteinExistence type="predicted"/>
<evidence type="ECO:0000256" key="1">
    <source>
        <dbReference type="SAM" id="Phobius"/>
    </source>
</evidence>
<feature type="transmembrane region" description="Helical" evidence="1">
    <location>
        <begin position="54"/>
        <end position="72"/>
    </location>
</feature>
<dbReference type="Proteomes" id="UP001634747">
    <property type="component" value="Unassembled WGS sequence"/>
</dbReference>
<comment type="caution">
    <text evidence="2">The sequence shown here is derived from an EMBL/GenBank/DDBJ whole genome shotgun (WGS) entry which is preliminary data.</text>
</comment>
<accession>A0ABW9KLS9</accession>
<dbReference type="RefSeq" id="WP_263412599.1">
    <property type="nucleotide sequence ID" value="NZ_BAABBH010000001.1"/>
</dbReference>
<feature type="transmembrane region" description="Helical" evidence="1">
    <location>
        <begin position="136"/>
        <end position="157"/>
    </location>
</feature>
<keyword evidence="1" id="KW-0472">Membrane</keyword>
<keyword evidence="1" id="KW-0812">Transmembrane</keyword>